<dbReference type="EMBL" id="JAEACQ010000242">
    <property type="protein sequence ID" value="MBL7630114.1"/>
    <property type="molecule type" value="Genomic_DNA"/>
</dbReference>
<proteinExistence type="predicted"/>
<accession>A0A937RMP4</accession>
<dbReference type="RefSeq" id="WP_203007408.1">
    <property type="nucleotide sequence ID" value="NZ_JADWYU010000085.1"/>
</dbReference>
<organism evidence="1 2">
    <name type="scientific">Frankia nepalensis</name>
    <dbReference type="NCBI Taxonomy" id="1836974"/>
    <lineage>
        <taxon>Bacteria</taxon>
        <taxon>Bacillati</taxon>
        <taxon>Actinomycetota</taxon>
        <taxon>Actinomycetes</taxon>
        <taxon>Frankiales</taxon>
        <taxon>Frankiaceae</taxon>
        <taxon>Frankia</taxon>
    </lineage>
</organism>
<gene>
    <name evidence="1" type="ORF">I7412_23690</name>
</gene>
<name>A0A937RMP4_9ACTN</name>
<comment type="caution">
    <text evidence="1">The sequence shown here is derived from an EMBL/GenBank/DDBJ whole genome shotgun (WGS) entry which is preliminary data.</text>
</comment>
<sequence>MRIAYHALALQTMMRNPDLTALERQDHATRTLTLLADAARRLAHGYGDTATGTLARNYAATAATAARQHLEAGLDAHARLVRWTPSRTSPSSWIAR</sequence>
<reference evidence="1" key="1">
    <citation type="submission" date="2020-12" db="EMBL/GenBank/DDBJ databases">
        <title>Genomic characterization of non-nitrogen-fixing Frankia strains.</title>
        <authorList>
            <person name="Carlos-Shanley C."/>
            <person name="Guerra T."/>
            <person name="Hahn D."/>
        </authorList>
    </citation>
    <scope>NUCLEOTIDE SEQUENCE</scope>
    <source>
        <strain evidence="1">CN6</strain>
    </source>
</reference>
<protein>
    <submittedName>
        <fullName evidence="1">Uncharacterized protein</fullName>
    </submittedName>
</protein>
<dbReference type="Proteomes" id="UP000604475">
    <property type="component" value="Unassembled WGS sequence"/>
</dbReference>
<dbReference type="AlphaFoldDB" id="A0A937RMP4"/>
<keyword evidence="2" id="KW-1185">Reference proteome</keyword>
<evidence type="ECO:0000313" key="2">
    <source>
        <dbReference type="Proteomes" id="UP000604475"/>
    </source>
</evidence>
<evidence type="ECO:0000313" key="1">
    <source>
        <dbReference type="EMBL" id="MBL7630114.1"/>
    </source>
</evidence>